<protein>
    <submittedName>
        <fullName evidence="3">Uncharacterized protein</fullName>
    </submittedName>
</protein>
<evidence type="ECO:0000256" key="1">
    <source>
        <dbReference type="SAM" id="MobiDB-lite"/>
    </source>
</evidence>
<proteinExistence type="predicted"/>
<name>A0A7J6LJ94_PEROL</name>
<evidence type="ECO:0000313" key="3">
    <source>
        <dbReference type="EMBL" id="KAF4659344.1"/>
    </source>
</evidence>
<accession>A0A7J6LJ94</accession>
<sequence>MLLRSSSESSVDPHPSNPAAEGFIKVDTEEGGETEESPAEGMQQRGQVAAEAVAAISGLAADFGDGPMTLKILLSSGAGSAFLAALVNLLHVLYYHPLALLSVAESLFLVSFAVMMLAVDLPTHNRVAMELRGFAEGFLKILTRITGKGAWYGYLGSAVFSSMRSNNCWAAGAWLLGGYTFLVGVIAGSLGFSKSRKLNRIRREVGLQFDNDAERVYESFAVDDPSRGMTREEFAAMTSQLTGITLRDDEVRYIYSAICIGAGYRNSKGELTASELRRWMNSTFTLL</sequence>
<dbReference type="EMBL" id="JABANN010000272">
    <property type="protein sequence ID" value="KAF4663996.1"/>
    <property type="molecule type" value="Genomic_DNA"/>
</dbReference>
<feature type="region of interest" description="Disordered" evidence="1">
    <location>
        <begin position="1"/>
        <end position="44"/>
    </location>
</feature>
<feature type="transmembrane region" description="Helical" evidence="2">
    <location>
        <begin position="72"/>
        <end position="91"/>
    </location>
</feature>
<dbReference type="OrthoDB" id="423534at2759"/>
<keyword evidence="2" id="KW-0812">Transmembrane</keyword>
<keyword evidence="2" id="KW-0472">Membrane</keyword>
<evidence type="ECO:0000313" key="4">
    <source>
        <dbReference type="EMBL" id="KAF4663996.1"/>
    </source>
</evidence>
<evidence type="ECO:0000313" key="6">
    <source>
        <dbReference type="Proteomes" id="UP000572268"/>
    </source>
</evidence>
<dbReference type="Proteomes" id="UP000572268">
    <property type="component" value="Unassembled WGS sequence"/>
</dbReference>
<evidence type="ECO:0000313" key="5">
    <source>
        <dbReference type="Proteomes" id="UP000570595"/>
    </source>
</evidence>
<reference evidence="5 6" key="1">
    <citation type="submission" date="2020-04" db="EMBL/GenBank/DDBJ databases">
        <title>Perkinsus olseni comparative genomics.</title>
        <authorList>
            <person name="Bogema D.R."/>
        </authorList>
    </citation>
    <scope>NUCLEOTIDE SEQUENCE [LARGE SCALE GENOMIC DNA]</scope>
    <source>
        <strain evidence="3">ATCC PRA-179</strain>
        <strain evidence="4">ATCC PRA-31</strain>
    </source>
</reference>
<feature type="compositionally biased region" description="Low complexity" evidence="1">
    <location>
        <begin position="1"/>
        <end position="10"/>
    </location>
</feature>
<feature type="compositionally biased region" description="Acidic residues" evidence="1">
    <location>
        <begin position="29"/>
        <end position="38"/>
    </location>
</feature>
<dbReference type="AlphaFoldDB" id="A0A7J6LJ94"/>
<organism evidence="3 5">
    <name type="scientific">Perkinsus olseni</name>
    <name type="common">Perkinsus atlanticus</name>
    <dbReference type="NCBI Taxonomy" id="32597"/>
    <lineage>
        <taxon>Eukaryota</taxon>
        <taxon>Sar</taxon>
        <taxon>Alveolata</taxon>
        <taxon>Perkinsozoa</taxon>
        <taxon>Perkinsea</taxon>
        <taxon>Perkinsida</taxon>
        <taxon>Perkinsidae</taxon>
        <taxon>Perkinsus</taxon>
    </lineage>
</organism>
<dbReference type="EMBL" id="JABAHT010000271">
    <property type="protein sequence ID" value="KAF4659344.1"/>
    <property type="molecule type" value="Genomic_DNA"/>
</dbReference>
<dbReference type="Proteomes" id="UP000570595">
    <property type="component" value="Unassembled WGS sequence"/>
</dbReference>
<keyword evidence="2" id="KW-1133">Transmembrane helix</keyword>
<feature type="transmembrane region" description="Helical" evidence="2">
    <location>
        <begin position="98"/>
        <end position="119"/>
    </location>
</feature>
<comment type="caution">
    <text evidence="3">The sequence shown here is derived from an EMBL/GenBank/DDBJ whole genome shotgun (WGS) entry which is preliminary data.</text>
</comment>
<feature type="transmembrane region" description="Helical" evidence="2">
    <location>
        <begin position="169"/>
        <end position="193"/>
    </location>
</feature>
<evidence type="ECO:0000256" key="2">
    <source>
        <dbReference type="SAM" id="Phobius"/>
    </source>
</evidence>
<gene>
    <name evidence="4" type="ORF">FOL46_004466</name>
    <name evidence="3" type="ORF">FOZ61_004820</name>
</gene>